<accession>A0A557S6M6</accession>
<dbReference type="InterPro" id="IPR050261">
    <property type="entry name" value="FrsA_esterase"/>
</dbReference>
<dbReference type="Proteomes" id="UP000318349">
    <property type="component" value="Unassembled WGS sequence"/>
</dbReference>
<evidence type="ECO:0000256" key="1">
    <source>
        <dbReference type="ARBA" id="ARBA00022801"/>
    </source>
</evidence>
<dbReference type="EMBL" id="VMNI01000019">
    <property type="protein sequence ID" value="TVO73063.1"/>
    <property type="molecule type" value="Genomic_DNA"/>
</dbReference>
<evidence type="ECO:0000313" key="4">
    <source>
        <dbReference type="Proteomes" id="UP000318349"/>
    </source>
</evidence>
<dbReference type="PANTHER" id="PTHR22946:SF9">
    <property type="entry name" value="POLYKETIDE TRANSFERASE AF380"/>
    <property type="match status" value="1"/>
</dbReference>
<sequence length="304" mass="33044">MPVEQQVDFQSEGATLRGVLITPDDHSGKYPVVVMAHGTSATIQMVAIEYARAFAQAGIAALIYDHRSFGRSGGEPRSEINPWVQCRGYVSAIDFALELPQVNPSKLALWGDSYTGGQVMVVSACDARAKVIVAQCPVLGPSAPSSPPSIEAMQQIRSTLQTGNVQGTPDTTTGPLPVVSPSQLAYPSLLAPIQAFRWFLDYGGRPGSGWINEAKRVLPPTPVLYSPFLCAPYVQAKVLFMVAPEDEMVHANYSVAQQAYELIPTEKRWYDIRGGHFGLLYHPGELFNEAIDVQVHYLRAALDA</sequence>
<reference evidence="3 4" key="1">
    <citation type="submission" date="2019-07" db="EMBL/GenBank/DDBJ databases">
        <title>The pathways for chlorine oxyanion respiration interact through the shared metabolite chlorate.</title>
        <authorList>
            <person name="Barnum T.P."/>
            <person name="Cheng Y."/>
            <person name="Hill K.A."/>
            <person name="Lucas L.N."/>
            <person name="Carlson H.K."/>
            <person name="Coates J.D."/>
        </authorList>
    </citation>
    <scope>NUCLEOTIDE SEQUENCE [LARGE SCALE GENOMIC DNA]</scope>
    <source>
        <strain evidence="3 4">SFB-1</strain>
    </source>
</reference>
<gene>
    <name evidence="3" type="ORF">FHP89_17360</name>
</gene>
<dbReference type="Gene3D" id="3.40.50.1820">
    <property type="entry name" value="alpha/beta hydrolase"/>
    <property type="match status" value="1"/>
</dbReference>
<protein>
    <submittedName>
        <fullName evidence="3">Alpha/beta fold hydrolase</fullName>
    </submittedName>
</protein>
<dbReference type="PANTHER" id="PTHR22946">
    <property type="entry name" value="DIENELACTONE HYDROLASE DOMAIN-CONTAINING PROTEIN-RELATED"/>
    <property type="match status" value="1"/>
</dbReference>
<proteinExistence type="predicted"/>
<keyword evidence="1 3" id="KW-0378">Hydrolase</keyword>
<dbReference type="GO" id="GO:0052689">
    <property type="term" value="F:carboxylic ester hydrolase activity"/>
    <property type="evidence" value="ECO:0007669"/>
    <property type="project" value="UniProtKB-ARBA"/>
</dbReference>
<dbReference type="InterPro" id="IPR000383">
    <property type="entry name" value="Xaa-Pro-like_dom"/>
</dbReference>
<dbReference type="AlphaFoldDB" id="A0A557S6M6"/>
<dbReference type="Pfam" id="PF02129">
    <property type="entry name" value="Peptidase_S15"/>
    <property type="match status" value="1"/>
</dbReference>
<comment type="caution">
    <text evidence="3">The sequence shown here is derived from an EMBL/GenBank/DDBJ whole genome shotgun (WGS) entry which is preliminary data.</text>
</comment>
<organism evidence="3 4">
    <name type="scientific">Denitromonas halophila</name>
    <dbReference type="NCBI Taxonomy" id="1629404"/>
    <lineage>
        <taxon>Bacteria</taxon>
        <taxon>Pseudomonadati</taxon>
        <taxon>Pseudomonadota</taxon>
        <taxon>Betaproteobacteria</taxon>
        <taxon>Rhodocyclales</taxon>
        <taxon>Zoogloeaceae</taxon>
        <taxon>Denitromonas</taxon>
    </lineage>
</organism>
<dbReference type="Gene3D" id="1.10.10.800">
    <property type="match status" value="1"/>
</dbReference>
<evidence type="ECO:0000259" key="2">
    <source>
        <dbReference type="Pfam" id="PF02129"/>
    </source>
</evidence>
<name>A0A557S6M6_9RHOO</name>
<feature type="domain" description="Xaa-Pro dipeptidyl-peptidase-like" evidence="2">
    <location>
        <begin position="13"/>
        <end position="138"/>
    </location>
</feature>
<evidence type="ECO:0000313" key="3">
    <source>
        <dbReference type="EMBL" id="TVO73063.1"/>
    </source>
</evidence>
<dbReference type="InterPro" id="IPR029058">
    <property type="entry name" value="AB_hydrolase_fold"/>
</dbReference>
<dbReference type="SUPFAM" id="SSF53474">
    <property type="entry name" value="alpha/beta-Hydrolases"/>
    <property type="match status" value="1"/>
</dbReference>